<dbReference type="EMBL" id="OBQD01000028">
    <property type="protein sequence ID" value="SOC47289.1"/>
    <property type="molecule type" value="Genomic_DNA"/>
</dbReference>
<organism evidence="2 3">
    <name type="scientific">Rhizobium subbaraonis</name>
    <dbReference type="NCBI Taxonomy" id="908946"/>
    <lineage>
        <taxon>Bacteria</taxon>
        <taxon>Pseudomonadati</taxon>
        <taxon>Pseudomonadota</taxon>
        <taxon>Alphaproteobacteria</taxon>
        <taxon>Hyphomicrobiales</taxon>
        <taxon>Rhizobiaceae</taxon>
        <taxon>Rhizobium/Agrobacterium group</taxon>
        <taxon>Rhizobium</taxon>
    </lineage>
</organism>
<reference evidence="2 3" key="1">
    <citation type="submission" date="2017-08" db="EMBL/GenBank/DDBJ databases">
        <authorList>
            <person name="de Groot N.N."/>
        </authorList>
    </citation>
    <scope>NUCLEOTIDE SEQUENCE [LARGE SCALE GENOMIC DNA]</scope>
    <source>
        <strain evidence="2 3">JC85</strain>
    </source>
</reference>
<dbReference type="InterPro" id="IPR003346">
    <property type="entry name" value="Transposase_20"/>
</dbReference>
<keyword evidence="3" id="KW-1185">Reference proteome</keyword>
<feature type="domain" description="Transposase IS116/IS110/IS902 C-terminal" evidence="1">
    <location>
        <begin position="104"/>
        <end position="182"/>
    </location>
</feature>
<evidence type="ECO:0000259" key="1">
    <source>
        <dbReference type="Pfam" id="PF02371"/>
    </source>
</evidence>
<name>A0A285UZN2_9HYPH</name>
<protein>
    <submittedName>
        <fullName evidence="2">Transposase IS116/IS110/IS902 family protein</fullName>
    </submittedName>
</protein>
<gene>
    <name evidence="2" type="ORF">SAMN05892877_12835</name>
</gene>
<dbReference type="GO" id="GO:0006313">
    <property type="term" value="P:DNA transposition"/>
    <property type="evidence" value="ECO:0007669"/>
    <property type="project" value="InterPro"/>
</dbReference>
<dbReference type="Pfam" id="PF02371">
    <property type="entry name" value="Transposase_20"/>
    <property type="match status" value="1"/>
</dbReference>
<dbReference type="GO" id="GO:0004803">
    <property type="term" value="F:transposase activity"/>
    <property type="evidence" value="ECO:0007669"/>
    <property type="project" value="InterPro"/>
</dbReference>
<evidence type="ECO:0000313" key="2">
    <source>
        <dbReference type="EMBL" id="SOC47289.1"/>
    </source>
</evidence>
<dbReference type="RefSeq" id="WP_210202033.1">
    <property type="nucleotide sequence ID" value="NZ_OBQD01000028.1"/>
</dbReference>
<dbReference type="PANTHER" id="PTHR33055">
    <property type="entry name" value="TRANSPOSASE FOR INSERTION SEQUENCE ELEMENT IS1111A"/>
    <property type="match status" value="1"/>
</dbReference>
<dbReference type="InterPro" id="IPR047650">
    <property type="entry name" value="Transpos_IS110"/>
</dbReference>
<dbReference type="GO" id="GO:0003677">
    <property type="term" value="F:DNA binding"/>
    <property type="evidence" value="ECO:0007669"/>
    <property type="project" value="InterPro"/>
</dbReference>
<accession>A0A285UZN2</accession>
<sequence length="234" mass="25531">MSELQNRIIQRVSQTGVAVGSGVPYARHASFLAAAFELFRAAGGHPEDALQVLNSHEPAQFDVASAVAHLLVETAIVSQVSVLFETFLELDRRVRRAAREDAICTRFMGIPGVGEITALSFKAAVDDPTRFKSSRTVGAHFGLTPRRFQSGEKDNPGRISHAGDADVRATLYAAANAMLMRSIAWSSLKAWGVRLMKTKGRRRAIVAVARKIAVVLHRMWRDGTEFRFGSEAAA</sequence>
<proteinExistence type="predicted"/>
<dbReference type="Proteomes" id="UP000219167">
    <property type="component" value="Unassembled WGS sequence"/>
</dbReference>
<evidence type="ECO:0000313" key="3">
    <source>
        <dbReference type="Proteomes" id="UP000219167"/>
    </source>
</evidence>
<dbReference type="PANTHER" id="PTHR33055:SF3">
    <property type="entry name" value="PUTATIVE TRANSPOSASE FOR IS117-RELATED"/>
    <property type="match status" value="1"/>
</dbReference>
<dbReference type="AlphaFoldDB" id="A0A285UZN2"/>